<reference evidence="2" key="1">
    <citation type="submission" date="2023-07" db="EMBL/GenBank/DDBJ databases">
        <title>draft genome sequence of fig (Ficus carica).</title>
        <authorList>
            <person name="Takahashi T."/>
            <person name="Nishimura K."/>
        </authorList>
    </citation>
    <scope>NUCLEOTIDE SEQUENCE</scope>
</reference>
<protein>
    <submittedName>
        <fullName evidence="2">Uncharacterized protein</fullName>
    </submittedName>
</protein>
<name>A0AA87YSZ3_FICCA</name>
<dbReference type="EMBL" id="BTGU01001365">
    <property type="protein sequence ID" value="GMN22132.1"/>
    <property type="molecule type" value="Genomic_DNA"/>
</dbReference>
<feature type="region of interest" description="Disordered" evidence="1">
    <location>
        <begin position="49"/>
        <end position="68"/>
    </location>
</feature>
<dbReference type="EMBL" id="BTGU01001367">
    <property type="protein sequence ID" value="GMN22153.1"/>
    <property type="molecule type" value="Genomic_DNA"/>
</dbReference>
<feature type="compositionally biased region" description="Polar residues" evidence="1">
    <location>
        <begin position="49"/>
        <end position="61"/>
    </location>
</feature>
<evidence type="ECO:0000313" key="5">
    <source>
        <dbReference type="EMBL" id="GMN22168.1"/>
    </source>
</evidence>
<evidence type="ECO:0000313" key="4">
    <source>
        <dbReference type="EMBL" id="GMN22153.1"/>
    </source>
</evidence>
<dbReference type="EMBL" id="BTGU01001368">
    <property type="protein sequence ID" value="GMN22168.1"/>
    <property type="molecule type" value="Genomic_DNA"/>
</dbReference>
<feature type="region of interest" description="Disordered" evidence="1">
    <location>
        <begin position="118"/>
        <end position="150"/>
    </location>
</feature>
<organism evidence="2 6">
    <name type="scientific">Ficus carica</name>
    <name type="common">Common fig</name>
    <dbReference type="NCBI Taxonomy" id="3494"/>
    <lineage>
        <taxon>Eukaryota</taxon>
        <taxon>Viridiplantae</taxon>
        <taxon>Streptophyta</taxon>
        <taxon>Embryophyta</taxon>
        <taxon>Tracheophyta</taxon>
        <taxon>Spermatophyta</taxon>
        <taxon>Magnoliopsida</taxon>
        <taxon>eudicotyledons</taxon>
        <taxon>Gunneridae</taxon>
        <taxon>Pentapetalae</taxon>
        <taxon>rosids</taxon>
        <taxon>fabids</taxon>
        <taxon>Rosales</taxon>
        <taxon>Moraceae</taxon>
        <taxon>Ficeae</taxon>
        <taxon>Ficus</taxon>
    </lineage>
</organism>
<gene>
    <name evidence="2" type="ORF">TIFTF001_040188</name>
    <name evidence="3" type="ORF">TIFTF001_040191</name>
    <name evidence="4" type="ORF">TIFTF001_040193</name>
    <name evidence="5" type="ORF">TIFTF001_040196</name>
</gene>
<evidence type="ECO:0000256" key="1">
    <source>
        <dbReference type="SAM" id="MobiDB-lite"/>
    </source>
</evidence>
<evidence type="ECO:0000313" key="6">
    <source>
        <dbReference type="Proteomes" id="UP001187192"/>
    </source>
</evidence>
<proteinExistence type="predicted"/>
<dbReference type="EMBL" id="BTGU01001366">
    <property type="protein sequence ID" value="GMN22145.1"/>
    <property type="molecule type" value="Genomic_DNA"/>
</dbReference>
<dbReference type="AlphaFoldDB" id="A0AA87YSZ3"/>
<dbReference type="Proteomes" id="UP001187192">
    <property type="component" value="Unassembled WGS sequence"/>
</dbReference>
<keyword evidence="6" id="KW-1185">Reference proteome</keyword>
<evidence type="ECO:0000313" key="3">
    <source>
        <dbReference type="EMBL" id="GMN22145.1"/>
    </source>
</evidence>
<sequence length="202" mass="22749">MWSTPLSSRSGQIRSESCRRRSSCSELDHNRVCVGSRRWLDHRDHTVVSSPTADLKNSSVTEESENERRRWEWRQELGGFSLAQISAISATSEEPSFAGEVTGSPERLPFAGSVQVSNARNHRRARHRISWRREDAGDPSSAQRRRPPPSPTLLHSFAGLVVSGRREIFIFILFFWLSGREVILAVVVACRWRGLPVGEAGV</sequence>
<evidence type="ECO:0000313" key="2">
    <source>
        <dbReference type="EMBL" id="GMN22132.1"/>
    </source>
</evidence>
<accession>A0AA87YSZ3</accession>
<feature type="compositionally biased region" description="Basic residues" evidence="1">
    <location>
        <begin position="120"/>
        <end position="130"/>
    </location>
</feature>
<comment type="caution">
    <text evidence="2">The sequence shown here is derived from an EMBL/GenBank/DDBJ whole genome shotgun (WGS) entry which is preliminary data.</text>
</comment>